<feature type="region of interest" description="Disordered" evidence="6">
    <location>
        <begin position="1022"/>
        <end position="1049"/>
    </location>
</feature>
<dbReference type="SMART" id="SM00184">
    <property type="entry name" value="RING"/>
    <property type="match status" value="1"/>
</dbReference>
<dbReference type="SUPFAM" id="SSF52047">
    <property type="entry name" value="RNI-like"/>
    <property type="match status" value="2"/>
</dbReference>
<dbReference type="PROSITE" id="PS50089">
    <property type="entry name" value="ZF_RING_2"/>
    <property type="match status" value="1"/>
</dbReference>
<feature type="transmembrane region" description="Helical" evidence="7">
    <location>
        <begin position="274"/>
        <end position="297"/>
    </location>
</feature>
<dbReference type="InterPro" id="IPR013083">
    <property type="entry name" value="Znf_RING/FYVE/PHD"/>
</dbReference>
<evidence type="ECO:0000256" key="2">
    <source>
        <dbReference type="ARBA" id="ARBA00022723"/>
    </source>
</evidence>
<feature type="transmembrane region" description="Helical" evidence="7">
    <location>
        <begin position="233"/>
        <end position="253"/>
    </location>
</feature>
<evidence type="ECO:0000256" key="7">
    <source>
        <dbReference type="SAM" id="Phobius"/>
    </source>
</evidence>
<feature type="transmembrane region" description="Helical" evidence="7">
    <location>
        <begin position="147"/>
        <end position="170"/>
    </location>
</feature>
<feature type="compositionally biased region" description="Low complexity" evidence="6">
    <location>
        <begin position="1098"/>
        <end position="1156"/>
    </location>
</feature>
<evidence type="ECO:0000313" key="9">
    <source>
        <dbReference type="EMBL" id="SZX62738.1"/>
    </source>
</evidence>
<feature type="compositionally biased region" description="Low complexity" evidence="6">
    <location>
        <begin position="1349"/>
        <end position="1401"/>
    </location>
</feature>
<evidence type="ECO:0000313" key="10">
    <source>
        <dbReference type="Proteomes" id="UP000256970"/>
    </source>
</evidence>
<dbReference type="GO" id="GO:0005730">
    <property type="term" value="C:nucleolus"/>
    <property type="evidence" value="ECO:0007669"/>
    <property type="project" value="InterPro"/>
</dbReference>
<keyword evidence="7" id="KW-0472">Membrane</keyword>
<feature type="compositionally biased region" description="Polar residues" evidence="6">
    <location>
        <begin position="1038"/>
        <end position="1049"/>
    </location>
</feature>
<feature type="region of interest" description="Disordered" evidence="6">
    <location>
        <begin position="313"/>
        <end position="334"/>
    </location>
</feature>
<dbReference type="Gene3D" id="3.30.40.10">
    <property type="entry name" value="Zinc/RING finger domain, C3HC4 (zinc finger)"/>
    <property type="match status" value="1"/>
</dbReference>
<organism evidence="9 10">
    <name type="scientific">Tetradesmus obliquus</name>
    <name type="common">Green alga</name>
    <name type="synonym">Acutodesmus obliquus</name>
    <dbReference type="NCBI Taxonomy" id="3088"/>
    <lineage>
        <taxon>Eukaryota</taxon>
        <taxon>Viridiplantae</taxon>
        <taxon>Chlorophyta</taxon>
        <taxon>core chlorophytes</taxon>
        <taxon>Chlorophyceae</taxon>
        <taxon>CS clade</taxon>
        <taxon>Sphaeropleales</taxon>
        <taxon>Scenedesmaceae</taxon>
        <taxon>Tetradesmus</taxon>
    </lineage>
</organism>
<evidence type="ECO:0000256" key="3">
    <source>
        <dbReference type="ARBA" id="ARBA00022771"/>
    </source>
</evidence>
<gene>
    <name evidence="9" type="ORF">BQ4739_LOCUS3325</name>
</gene>
<dbReference type="GO" id="GO:0008270">
    <property type="term" value="F:zinc ion binding"/>
    <property type="evidence" value="ECO:0007669"/>
    <property type="project" value="UniProtKB-KW"/>
</dbReference>
<evidence type="ECO:0000256" key="1">
    <source>
        <dbReference type="ARBA" id="ARBA00004430"/>
    </source>
</evidence>
<feature type="compositionally biased region" description="Pro residues" evidence="6">
    <location>
        <begin position="425"/>
        <end position="450"/>
    </location>
</feature>
<dbReference type="STRING" id="3088.A0A383VAZ9"/>
<feature type="compositionally biased region" description="Low complexity" evidence="6">
    <location>
        <begin position="16"/>
        <end position="46"/>
    </location>
</feature>
<dbReference type="InterPro" id="IPR039191">
    <property type="entry name" value="Nopp140-like"/>
</dbReference>
<feature type="region of interest" description="Disordered" evidence="6">
    <location>
        <begin position="1321"/>
        <end position="1401"/>
    </location>
</feature>
<dbReference type="PANTHER" id="PTHR23216:SF1">
    <property type="entry name" value="NUCLEOLAR AND COILED-BODY PHOSPHOPROTEIN 1"/>
    <property type="match status" value="1"/>
</dbReference>
<dbReference type="InterPro" id="IPR001611">
    <property type="entry name" value="Leu-rich_rpt"/>
</dbReference>
<protein>
    <recommendedName>
        <fullName evidence="8">RING-type domain-containing protein</fullName>
    </recommendedName>
</protein>
<feature type="compositionally biased region" description="Low complexity" evidence="6">
    <location>
        <begin position="74"/>
        <end position="105"/>
    </location>
</feature>
<keyword evidence="7" id="KW-1133">Transmembrane helix</keyword>
<dbReference type="InterPro" id="IPR032675">
    <property type="entry name" value="LRR_dom_sf"/>
</dbReference>
<accession>A0A383VAZ9</accession>
<feature type="transmembrane region" description="Helical" evidence="7">
    <location>
        <begin position="206"/>
        <end position="227"/>
    </location>
</feature>
<evidence type="ECO:0000259" key="8">
    <source>
        <dbReference type="PROSITE" id="PS50089"/>
    </source>
</evidence>
<dbReference type="InterPro" id="IPR017907">
    <property type="entry name" value="Znf_RING_CS"/>
</dbReference>
<feature type="region of interest" description="Disordered" evidence="6">
    <location>
        <begin position="416"/>
        <end position="452"/>
    </location>
</feature>
<dbReference type="InterPro" id="IPR001841">
    <property type="entry name" value="Znf_RING"/>
</dbReference>
<reference evidence="9 10" key="1">
    <citation type="submission" date="2016-10" db="EMBL/GenBank/DDBJ databases">
        <authorList>
            <person name="Cai Z."/>
        </authorList>
    </citation>
    <scope>NUCLEOTIDE SEQUENCE [LARGE SCALE GENOMIC DNA]</scope>
</reference>
<proteinExistence type="predicted"/>
<keyword evidence="2" id="KW-0479">Metal-binding</keyword>
<evidence type="ECO:0000256" key="4">
    <source>
        <dbReference type="ARBA" id="ARBA00022833"/>
    </source>
</evidence>
<dbReference type="GO" id="GO:0005930">
    <property type="term" value="C:axoneme"/>
    <property type="evidence" value="ECO:0007669"/>
    <property type="project" value="UniProtKB-SubCell"/>
</dbReference>
<dbReference type="EMBL" id="FNXT01000261">
    <property type="protein sequence ID" value="SZX62738.1"/>
    <property type="molecule type" value="Genomic_DNA"/>
</dbReference>
<dbReference type="SUPFAM" id="SSF57850">
    <property type="entry name" value="RING/U-box"/>
    <property type="match status" value="1"/>
</dbReference>
<dbReference type="PANTHER" id="PTHR23216">
    <property type="entry name" value="NUCLEOLAR AND COILED-BODY PHOSPHOPROTEIN 1"/>
    <property type="match status" value="1"/>
</dbReference>
<feature type="domain" description="RING-type" evidence="8">
    <location>
        <begin position="1527"/>
        <end position="1584"/>
    </location>
</feature>
<sequence length="1600" mass="161982">MDVQLAHARAPAGEPAASSAAAGSTQAAATGSSSSSSNDNDAGNSQLPFSQGGTDAPQGDSIQQSQPQPQTLRSSTSNADMTSSGSSSSGDDPDTAAAAAAAGSSRKPSKQQQLADALDGASLALTTASLGLSAALCALCLNHTSLAWAGVLLLGFIVAAPVVVGALILARNHWLVVALRYCLSVAALQRDSGLGFTSVRSRVLRLVLSGLSSCLLSMVGLVVALYLTACYVVTAVLSVPLLDCALLVSLLPWPRRRFIAQDLVFLESYKPARALVSVLLQALPLAAISLLLLSAGLSGHTAAATPAAAARSTNSSSSSIDTSSGSSNSSSNSTSLLQRAFPMSVFRYSSDSNAGSRGGRRMLLLAEPAAQQQQQQQQQRVLPHDIHFDLPKVAAVHPSSSQQQLTADLQLSARRKLRAAAAAVPAPPPAGPPSPPTPPPPPPRPEPPTPALTRVQWTPETLSKALAAAFNRSTAAAAAAAAATPSSSSSSAAAAGRPDAVGLGAGGVLPTVQVIASGKQGGDVQLTVVVPPVLGAVPPASGSTTGSSSTGGTATDASGLPLLGLGGFGSTNGSRRQGLRGPGLGAPYNSNNIVITVPSWDAISDAARQLPAPLLYVAAIIGLLDAVLVLLLLLLGCRVARVGVLRQLGLTLRLKGGLRLPDYVADEALAQMVKDGGRRLHLSNVWYWGSSSSSAGGKLPLVPRYLFPPDGGWLVPGQMCHLAAQAYSSLSDSSSSSSSSSSGNSSTVQVLEIEHAASQDLSVLLRGGLESLPQLHSVSLNWCCLGIKCLPPQLLLASKCLQTLTLSRCEISGYGASLLKELLASRSCPLVSLSIVKCQMSSTSVRAIAAGVAVNSSLRSVKFSGNLGGKPAALAFATALQANPGSLQHLNLSFNKLCPSGGDALANAIASAHARAAAAGSSSSSSGLQRLIVQRKEVGGAGLRALVQGLRRCTGYSGKLSLRVLQQPNPGAGQGEGSGPGVLEPCVVQLVELPVVFVIHEDQELLMSESWLEPLLAKLRQQQQQQQDSNEDERQQDTHCSAQGNSTTAAAAEDHTVITLLDDAVPAAAAAADADVDASKDAGSSSSSSRCDQRSKPAAAAAAKRDAAAATGSSSPSRSPSPNSSSSSSHRRAPSVSSFASISNSSSSKPADADSSCPGFSPVALSLEPCRSLLLPDGPTPMGSTADCITAQSVAAAAAAAGATSSSSSSSSSSKVEQRRGGPMLIFLSQNDPCDSVAAVLKNVEGLVTADLAGLPLGNKGVKAVASALQDASSLQQLLLQDTCLLEEGAVALAAGLIKRASAGPRSAAGSSAAAAAAAAAGGGGSSSATAPDHGRSSRRHRRQLGSTQQQQQQQGSDRRGSSSSSSSGSNQPAASAAAAAAAAVDSPAQPQQQRPAGSSAGPAAAAAAAVSAVLTQRNPSVLRVLDLSRNTICDAGATALAAAVSSGACPHLKQLSLDDNRYPFDWSTIMQLQRLEMTQPGLRVELGAPSTWCLNPGVLAGTESALNPACGSSSSSASSECSEDLCGVCLDAPNSLHITSCSHRLCIDCYKRLVRAAAGSGASSSRQLQQLGRAGCPACPFCRTPMTGFMYSAWVQEEQ</sequence>
<evidence type="ECO:0000256" key="5">
    <source>
        <dbReference type="PROSITE-ProRule" id="PRU00175"/>
    </source>
</evidence>
<feature type="compositionally biased region" description="Polar residues" evidence="6">
    <location>
        <begin position="60"/>
        <end position="73"/>
    </location>
</feature>
<feature type="region of interest" description="Disordered" evidence="6">
    <location>
        <begin position="1074"/>
        <end position="1157"/>
    </location>
</feature>
<evidence type="ECO:0000256" key="6">
    <source>
        <dbReference type="SAM" id="MobiDB-lite"/>
    </source>
</evidence>
<dbReference type="SMART" id="SM00368">
    <property type="entry name" value="LRR_RI"/>
    <property type="match status" value="6"/>
</dbReference>
<dbReference type="GO" id="GO:0005654">
    <property type="term" value="C:nucleoplasm"/>
    <property type="evidence" value="ECO:0007669"/>
    <property type="project" value="TreeGrafter"/>
</dbReference>
<feature type="transmembrane region" description="Helical" evidence="7">
    <location>
        <begin position="117"/>
        <end position="141"/>
    </location>
</feature>
<keyword evidence="4" id="KW-0862">Zinc</keyword>
<dbReference type="Gene3D" id="3.80.10.10">
    <property type="entry name" value="Ribonuclease Inhibitor"/>
    <property type="match status" value="3"/>
</dbReference>
<keyword evidence="7" id="KW-0812">Transmembrane</keyword>
<keyword evidence="10" id="KW-1185">Reference proteome</keyword>
<name>A0A383VAZ9_TETOB</name>
<feature type="region of interest" description="Disordered" evidence="6">
    <location>
        <begin position="1"/>
        <end position="113"/>
    </location>
</feature>
<dbReference type="PROSITE" id="PS00518">
    <property type="entry name" value="ZF_RING_1"/>
    <property type="match status" value="1"/>
</dbReference>
<dbReference type="Pfam" id="PF13516">
    <property type="entry name" value="LRR_6"/>
    <property type="match status" value="2"/>
</dbReference>
<dbReference type="Proteomes" id="UP000256970">
    <property type="component" value="Unassembled WGS sequence"/>
</dbReference>
<keyword evidence="3 5" id="KW-0863">Zinc-finger</keyword>
<comment type="subcellular location">
    <subcellularLocation>
        <location evidence="1">Cytoplasm</location>
        <location evidence="1">Cytoskeleton</location>
        <location evidence="1">Cilium axoneme</location>
    </subcellularLocation>
</comment>